<feature type="transmembrane region" description="Helical" evidence="5">
    <location>
        <begin position="78"/>
        <end position="98"/>
    </location>
</feature>
<dbReference type="EMBL" id="RCZC01000009">
    <property type="protein sequence ID" value="TPG48301.1"/>
    <property type="molecule type" value="Genomic_DNA"/>
</dbReference>
<feature type="transmembrane region" description="Helical" evidence="5">
    <location>
        <begin position="12"/>
        <end position="31"/>
    </location>
</feature>
<dbReference type="Gene3D" id="1.20.1250.20">
    <property type="entry name" value="MFS general substrate transporter like domains"/>
    <property type="match status" value="2"/>
</dbReference>
<evidence type="ECO:0000259" key="6">
    <source>
        <dbReference type="PROSITE" id="PS50850"/>
    </source>
</evidence>
<protein>
    <submittedName>
        <fullName evidence="7">MFS transporter</fullName>
    </submittedName>
</protein>
<evidence type="ECO:0000313" key="8">
    <source>
        <dbReference type="Proteomes" id="UP000319931"/>
    </source>
</evidence>
<feature type="transmembrane region" description="Helical" evidence="5">
    <location>
        <begin position="166"/>
        <end position="186"/>
    </location>
</feature>
<proteinExistence type="predicted"/>
<name>A0A502FFZ1_9SPHN</name>
<dbReference type="InterPro" id="IPR011701">
    <property type="entry name" value="MFS"/>
</dbReference>
<feature type="domain" description="Major facilitator superfamily (MFS) profile" evidence="6">
    <location>
        <begin position="13"/>
        <end position="391"/>
    </location>
</feature>
<gene>
    <name evidence="7" type="ORF">EAH76_21085</name>
</gene>
<dbReference type="AlphaFoldDB" id="A0A502FFZ1"/>
<comment type="subcellular location">
    <subcellularLocation>
        <location evidence="1">Membrane</location>
        <topology evidence="1">Multi-pass membrane protein</topology>
    </subcellularLocation>
</comment>
<keyword evidence="8" id="KW-1185">Reference proteome</keyword>
<feature type="transmembrane region" description="Helical" evidence="5">
    <location>
        <begin position="256"/>
        <end position="274"/>
    </location>
</feature>
<sequence length="396" mass="42634">MRAAVSRNRRLAIFAILLIAEFFYGWAWNSVDVLRPFQRAALHLSLLEAGSTYSAQGAGALIGAILLGQLADRFGRRLIFAILVFGYGITLIAGTAVASYPELLLQRFVIGVFMGGSFPVGVGIYVNLFEARVRGRLAGTLNAFFSFSIVALGLALGQLGGADWHVLLWIGGVPPLVLSAVVLFLIPAHSSIDRFHVRSGKLPIGELFRPGLRRQTLLLATMTGLNFFGYQAYSGWLTTYLTETRGLSSTVSGELVAWQFAGNILGGFLWGWTADRFGRRFNAIGFVIASVAIACFLAAPSNIALLSAIGFVYGASLCSSVIWGPWLAELYPPHLRSTAASIFNWGRIISFFAPLVTAQIAGSFGLAAAMAAACVSFCLAALIWILQRETLNEHSV</sequence>
<evidence type="ECO:0000313" key="7">
    <source>
        <dbReference type="EMBL" id="TPG48301.1"/>
    </source>
</evidence>
<feature type="transmembrane region" description="Helical" evidence="5">
    <location>
        <begin position="340"/>
        <end position="360"/>
    </location>
</feature>
<keyword evidence="4 5" id="KW-0472">Membrane</keyword>
<comment type="caution">
    <text evidence="7">The sequence shown here is derived from an EMBL/GenBank/DDBJ whole genome shotgun (WGS) entry which is preliminary data.</text>
</comment>
<dbReference type="PANTHER" id="PTHR23508:SF10">
    <property type="entry name" value="CARBOXYLIC ACID TRANSPORTER PROTEIN HOMOLOG"/>
    <property type="match status" value="1"/>
</dbReference>
<dbReference type="Proteomes" id="UP000319931">
    <property type="component" value="Unassembled WGS sequence"/>
</dbReference>
<feature type="transmembrane region" description="Helical" evidence="5">
    <location>
        <begin position="217"/>
        <end position="236"/>
    </location>
</feature>
<evidence type="ECO:0000256" key="1">
    <source>
        <dbReference type="ARBA" id="ARBA00004141"/>
    </source>
</evidence>
<feature type="transmembrane region" description="Helical" evidence="5">
    <location>
        <begin position="305"/>
        <end position="328"/>
    </location>
</feature>
<organism evidence="7 8">
    <name type="scientific">Sphingomonas glacialis</name>
    <dbReference type="NCBI Taxonomy" id="658225"/>
    <lineage>
        <taxon>Bacteria</taxon>
        <taxon>Pseudomonadati</taxon>
        <taxon>Pseudomonadota</taxon>
        <taxon>Alphaproteobacteria</taxon>
        <taxon>Sphingomonadales</taxon>
        <taxon>Sphingomonadaceae</taxon>
        <taxon>Sphingomonas</taxon>
    </lineage>
</organism>
<dbReference type="PROSITE" id="PS50850">
    <property type="entry name" value="MFS"/>
    <property type="match status" value="1"/>
</dbReference>
<feature type="transmembrane region" description="Helical" evidence="5">
    <location>
        <begin position="51"/>
        <end position="71"/>
    </location>
</feature>
<feature type="transmembrane region" description="Helical" evidence="5">
    <location>
        <begin position="366"/>
        <end position="386"/>
    </location>
</feature>
<dbReference type="PANTHER" id="PTHR23508">
    <property type="entry name" value="CARBOXYLIC ACID TRANSPORTER PROTEIN HOMOLOG"/>
    <property type="match status" value="1"/>
</dbReference>
<feature type="transmembrane region" description="Helical" evidence="5">
    <location>
        <begin position="281"/>
        <end position="299"/>
    </location>
</feature>
<dbReference type="SUPFAM" id="SSF103473">
    <property type="entry name" value="MFS general substrate transporter"/>
    <property type="match status" value="1"/>
</dbReference>
<feature type="transmembrane region" description="Helical" evidence="5">
    <location>
        <begin position="141"/>
        <end position="160"/>
    </location>
</feature>
<feature type="transmembrane region" description="Helical" evidence="5">
    <location>
        <begin position="104"/>
        <end position="129"/>
    </location>
</feature>
<reference evidence="7 8" key="1">
    <citation type="journal article" date="2019" name="Environ. Microbiol.">
        <title>Species interactions and distinct microbial communities in high Arctic permafrost affected cryosols are associated with the CH4 and CO2 gas fluxes.</title>
        <authorList>
            <person name="Altshuler I."/>
            <person name="Hamel J."/>
            <person name="Turney S."/>
            <person name="Magnuson E."/>
            <person name="Levesque R."/>
            <person name="Greer C."/>
            <person name="Whyte L.G."/>
        </authorList>
    </citation>
    <scope>NUCLEOTIDE SEQUENCE [LARGE SCALE GENOMIC DNA]</scope>
    <source>
        <strain evidence="7 8">E6.1</strain>
    </source>
</reference>
<dbReference type="InterPro" id="IPR020846">
    <property type="entry name" value="MFS_dom"/>
</dbReference>
<dbReference type="GO" id="GO:0005886">
    <property type="term" value="C:plasma membrane"/>
    <property type="evidence" value="ECO:0007669"/>
    <property type="project" value="TreeGrafter"/>
</dbReference>
<evidence type="ECO:0000256" key="4">
    <source>
        <dbReference type="ARBA" id="ARBA00023136"/>
    </source>
</evidence>
<evidence type="ECO:0000256" key="2">
    <source>
        <dbReference type="ARBA" id="ARBA00022692"/>
    </source>
</evidence>
<keyword evidence="3 5" id="KW-1133">Transmembrane helix</keyword>
<accession>A0A502FFZ1</accession>
<evidence type="ECO:0000256" key="5">
    <source>
        <dbReference type="SAM" id="Phobius"/>
    </source>
</evidence>
<dbReference type="InterPro" id="IPR036259">
    <property type="entry name" value="MFS_trans_sf"/>
</dbReference>
<dbReference type="Pfam" id="PF07690">
    <property type="entry name" value="MFS_1"/>
    <property type="match status" value="1"/>
</dbReference>
<dbReference type="GO" id="GO:0046943">
    <property type="term" value="F:carboxylic acid transmembrane transporter activity"/>
    <property type="evidence" value="ECO:0007669"/>
    <property type="project" value="TreeGrafter"/>
</dbReference>
<keyword evidence="2 5" id="KW-0812">Transmembrane</keyword>
<evidence type="ECO:0000256" key="3">
    <source>
        <dbReference type="ARBA" id="ARBA00022989"/>
    </source>
</evidence>